<evidence type="ECO:0000313" key="3">
    <source>
        <dbReference type="Proteomes" id="UP000037551"/>
    </source>
</evidence>
<sequence length="199" mass="22276">MDVENQALPGCAIEGIRVVELLGHDEAELQRFFERAPDYFIAVNGEPATPTEAHEELQGQLPPGWRCRRMYWLGYRDAEDQLVAVVNIAADLLADGVWHIGLLLVDTRLHGSGLAQRLHVDLEAWAVENGAQWLRLTVVVGNTRAERFWPKLGYVPVRTRDGIMMGRQVNTVSIQVKALAGGQVDEYLEWVGRDRPGTP</sequence>
<evidence type="ECO:0000259" key="1">
    <source>
        <dbReference type="PROSITE" id="PS51186"/>
    </source>
</evidence>
<feature type="domain" description="N-acetyltransferase" evidence="1">
    <location>
        <begin position="27"/>
        <end position="170"/>
    </location>
</feature>
<accession>A0A0J8FSS4</accession>
<dbReference type="GO" id="GO:0016747">
    <property type="term" value="F:acyltransferase activity, transferring groups other than amino-acyl groups"/>
    <property type="evidence" value="ECO:0007669"/>
    <property type="project" value="InterPro"/>
</dbReference>
<organism evidence="2 3">
    <name type="scientific">Pseudomonas fildesensis</name>
    <dbReference type="NCBI Taxonomy" id="1674920"/>
    <lineage>
        <taxon>Bacteria</taxon>
        <taxon>Pseudomonadati</taxon>
        <taxon>Pseudomonadota</taxon>
        <taxon>Gammaproteobacteria</taxon>
        <taxon>Pseudomonadales</taxon>
        <taxon>Pseudomonadaceae</taxon>
        <taxon>Pseudomonas</taxon>
    </lineage>
</organism>
<comment type="caution">
    <text evidence="2">The sequence shown here is derived from an EMBL/GenBank/DDBJ whole genome shotgun (WGS) entry which is preliminary data.</text>
</comment>
<dbReference type="PROSITE" id="PS51186">
    <property type="entry name" value="GNAT"/>
    <property type="match status" value="1"/>
</dbReference>
<dbReference type="PATRIC" id="fig|1674920.3.peg.2903"/>
<dbReference type="InterPro" id="IPR016181">
    <property type="entry name" value="Acyl_CoA_acyltransferase"/>
</dbReference>
<gene>
    <name evidence="2" type="ORF">ACR52_22425</name>
</gene>
<dbReference type="RefSeq" id="WP_048729575.1">
    <property type="nucleotide sequence ID" value="NZ_LFMW01000017.1"/>
</dbReference>
<dbReference type="InterPro" id="IPR000182">
    <property type="entry name" value="GNAT_dom"/>
</dbReference>
<keyword evidence="3" id="KW-1185">Reference proteome</keyword>
<dbReference type="SUPFAM" id="SSF55729">
    <property type="entry name" value="Acyl-CoA N-acyltransferases (Nat)"/>
    <property type="match status" value="1"/>
</dbReference>
<dbReference type="Gene3D" id="3.40.630.30">
    <property type="match status" value="1"/>
</dbReference>
<evidence type="ECO:0000313" key="2">
    <source>
        <dbReference type="EMBL" id="KMT53292.1"/>
    </source>
</evidence>
<keyword evidence="2" id="KW-0808">Transferase</keyword>
<name>A0A0J8FSS4_9PSED</name>
<dbReference type="OrthoDB" id="6692778at2"/>
<dbReference type="STRING" id="1674920.ACR52_22425"/>
<dbReference type="EMBL" id="LFMW01000017">
    <property type="protein sequence ID" value="KMT53292.1"/>
    <property type="molecule type" value="Genomic_DNA"/>
</dbReference>
<dbReference type="AlphaFoldDB" id="A0A0J8FSS4"/>
<dbReference type="CDD" id="cd04301">
    <property type="entry name" value="NAT_SF"/>
    <property type="match status" value="1"/>
</dbReference>
<dbReference type="Pfam" id="PF00583">
    <property type="entry name" value="Acetyltransf_1"/>
    <property type="match status" value="1"/>
</dbReference>
<dbReference type="Proteomes" id="UP000037551">
    <property type="component" value="Unassembled WGS sequence"/>
</dbReference>
<reference evidence="2 3" key="1">
    <citation type="submission" date="2015-06" db="EMBL/GenBank/DDBJ databases">
        <title>Draft genome sequence of an Antarctic Pseudomonas sp. strain KG01 with full potential for biotechnological applications.</title>
        <authorList>
            <person name="Pavlov M.S."/>
            <person name="Lira F."/>
            <person name="Martinez J.L."/>
            <person name="Marshall S.H."/>
        </authorList>
    </citation>
    <scope>NUCLEOTIDE SEQUENCE [LARGE SCALE GENOMIC DNA]</scope>
    <source>
        <strain evidence="2 3">KG01</strain>
    </source>
</reference>
<protein>
    <submittedName>
        <fullName evidence="2">GNAT family acetyltransferase</fullName>
    </submittedName>
</protein>
<proteinExistence type="predicted"/>